<comment type="caution">
    <text evidence="11">The sequence shown here is derived from an EMBL/GenBank/DDBJ whole genome shotgun (WGS) entry which is preliminary data.</text>
</comment>
<organism evidence="11 12">
    <name type="scientific">Enterocloster hominis</name>
    <name type="common">ex Liu et al. 2021</name>
    <dbReference type="NCBI Taxonomy" id="2763663"/>
    <lineage>
        <taxon>Bacteria</taxon>
        <taxon>Bacillati</taxon>
        <taxon>Bacillota</taxon>
        <taxon>Clostridia</taxon>
        <taxon>Lachnospirales</taxon>
        <taxon>Lachnospiraceae</taxon>
        <taxon>Enterocloster</taxon>
    </lineage>
</organism>
<evidence type="ECO:0000256" key="5">
    <source>
        <dbReference type="ARBA" id="ARBA00023015"/>
    </source>
</evidence>
<evidence type="ECO:0000259" key="10">
    <source>
        <dbReference type="Pfam" id="PF04963"/>
    </source>
</evidence>
<dbReference type="PRINTS" id="PR00045">
    <property type="entry name" value="SIGMA54FCT"/>
</dbReference>
<dbReference type="PROSITE" id="PS00718">
    <property type="entry name" value="SIGMA54_2"/>
    <property type="match status" value="1"/>
</dbReference>
<dbReference type="Proteomes" id="UP000647491">
    <property type="component" value="Unassembled WGS sequence"/>
</dbReference>
<dbReference type="Gene3D" id="1.10.10.1330">
    <property type="entry name" value="RNA polymerase sigma-54 factor, core-binding domain"/>
    <property type="match status" value="1"/>
</dbReference>
<dbReference type="PANTHER" id="PTHR32248">
    <property type="entry name" value="RNA POLYMERASE SIGMA-54 FACTOR"/>
    <property type="match status" value="1"/>
</dbReference>
<dbReference type="Gene3D" id="1.10.10.60">
    <property type="entry name" value="Homeodomain-like"/>
    <property type="match status" value="1"/>
</dbReference>
<dbReference type="InterPro" id="IPR000394">
    <property type="entry name" value="RNA_pol_sigma_54"/>
</dbReference>
<evidence type="ECO:0000259" key="9">
    <source>
        <dbReference type="Pfam" id="PF04552"/>
    </source>
</evidence>
<evidence type="ECO:0000256" key="6">
    <source>
        <dbReference type="ARBA" id="ARBA00023082"/>
    </source>
</evidence>
<keyword evidence="6" id="KW-0731">Sigma factor</keyword>
<keyword evidence="12" id="KW-1185">Reference proteome</keyword>
<dbReference type="RefSeq" id="WP_262427722.1">
    <property type="nucleotide sequence ID" value="NZ_JACRTJ010000021.1"/>
</dbReference>
<dbReference type="InterPro" id="IPR007634">
    <property type="entry name" value="RNA_pol_sigma_54_DNA-bd"/>
</dbReference>
<name>A0ABR7NVX3_9FIRM</name>
<evidence type="ECO:0000256" key="8">
    <source>
        <dbReference type="ARBA" id="ARBA00023163"/>
    </source>
</evidence>
<keyword evidence="8" id="KW-0804">Transcription</keyword>
<accession>A0ABR7NVX3</accession>
<protein>
    <submittedName>
        <fullName evidence="11">RNA polymerase factor sigma-54</fullName>
    </submittedName>
</protein>
<evidence type="ECO:0000256" key="1">
    <source>
        <dbReference type="ARBA" id="ARBA00008798"/>
    </source>
</evidence>
<dbReference type="PROSITE" id="PS50044">
    <property type="entry name" value="SIGMA54_3"/>
    <property type="match status" value="1"/>
</dbReference>
<proteinExistence type="inferred from homology"/>
<sequence length="442" mass="50332">MEIKTDISLQTKQVLSQVQMQSLNILSMSMTELEEFLQNEEIENPLVEYSSGRQEGELPVAYREYDRFYNGASREGDSRGGIYEADDTEQSVEHMIMMQLPWKTLTEEQHRIVKFCIHSLDQNGYLTVPPSEIAEALKAEVSEVEYIVSRLKELEPVGIFASSLEECLVLQVLGMEQEAALCTIIRNHLQDVADGKVSTISRRLKLSSVEVRKLIHVIRNLNPRPLNGYGGDRAQYVFPDIILNYQDGQWTVSLNDKWAGNISINEFYVHMMETAQDEELKNYFEEKLKRARFIMNAVEQRRRTLEGITEGILKRQAGYFLGKEPLKPMTLEEIAAEREIHKSTVSRAIRDKYILTPAGCLLIRDLFTTGISGGGKTGEDVSRNTVKSRLKALVDQEDKKHPCSDEQLAKLLEAEGMAISRRTVAKYRMELGIGGAFSRREE</sequence>
<dbReference type="Pfam" id="PF04552">
    <property type="entry name" value="Sigma54_DBD"/>
    <property type="match status" value="1"/>
</dbReference>
<evidence type="ECO:0000256" key="4">
    <source>
        <dbReference type="ARBA" id="ARBA00022695"/>
    </source>
</evidence>
<dbReference type="InterPro" id="IPR038709">
    <property type="entry name" value="RpoN_core-bd_sf"/>
</dbReference>
<keyword evidence="3" id="KW-0808">Transferase</keyword>
<reference evidence="11 12" key="1">
    <citation type="submission" date="2020-08" db="EMBL/GenBank/DDBJ databases">
        <title>Genome public.</title>
        <authorList>
            <person name="Liu C."/>
            <person name="Sun Q."/>
        </authorList>
    </citation>
    <scope>NUCLEOTIDE SEQUENCE [LARGE SCALE GENOMIC DNA]</scope>
    <source>
        <strain evidence="11 12">BX10</strain>
    </source>
</reference>
<evidence type="ECO:0000256" key="2">
    <source>
        <dbReference type="ARBA" id="ARBA00022478"/>
    </source>
</evidence>
<evidence type="ECO:0000256" key="3">
    <source>
        <dbReference type="ARBA" id="ARBA00022679"/>
    </source>
</evidence>
<feature type="domain" description="RNA polymerase sigma factor 54 core-binding" evidence="10">
    <location>
        <begin position="87"/>
        <end position="268"/>
    </location>
</feature>
<dbReference type="Pfam" id="PF00309">
    <property type="entry name" value="Sigma54_AID"/>
    <property type="match status" value="1"/>
</dbReference>
<feature type="domain" description="RNA polymerase sigma factor 54 DNA-binding" evidence="9">
    <location>
        <begin position="282"/>
        <end position="440"/>
    </location>
</feature>
<keyword evidence="5" id="KW-0805">Transcription regulation</keyword>
<evidence type="ECO:0000256" key="7">
    <source>
        <dbReference type="ARBA" id="ARBA00023125"/>
    </source>
</evidence>
<gene>
    <name evidence="11" type="primary">rpoN</name>
    <name evidence="11" type="ORF">H8708_09735</name>
</gene>
<keyword evidence="7" id="KW-0238">DNA-binding</keyword>
<dbReference type="NCBIfam" id="TIGR02395">
    <property type="entry name" value="rpoN_sigma"/>
    <property type="match status" value="1"/>
</dbReference>
<comment type="similarity">
    <text evidence="1">Belongs to the sigma-54 factor family.</text>
</comment>
<dbReference type="InterPro" id="IPR007046">
    <property type="entry name" value="RNA_pol_sigma_54_core-bd"/>
</dbReference>
<keyword evidence="2" id="KW-0240">DNA-directed RNA polymerase</keyword>
<dbReference type="Pfam" id="PF04963">
    <property type="entry name" value="Sigma54_CBD"/>
    <property type="match status" value="1"/>
</dbReference>
<dbReference type="EMBL" id="JACRTJ010000021">
    <property type="protein sequence ID" value="MBC8599502.1"/>
    <property type="molecule type" value="Genomic_DNA"/>
</dbReference>
<dbReference type="PIRSF" id="PIRSF000774">
    <property type="entry name" value="RpoN"/>
    <property type="match status" value="1"/>
</dbReference>
<keyword evidence="4" id="KW-0548">Nucleotidyltransferase</keyword>
<dbReference type="PANTHER" id="PTHR32248:SF4">
    <property type="entry name" value="RNA POLYMERASE SIGMA-54 FACTOR"/>
    <property type="match status" value="1"/>
</dbReference>
<evidence type="ECO:0000313" key="11">
    <source>
        <dbReference type="EMBL" id="MBC8599502.1"/>
    </source>
</evidence>
<evidence type="ECO:0000313" key="12">
    <source>
        <dbReference type="Proteomes" id="UP000647491"/>
    </source>
</evidence>